<dbReference type="EC" id="2.5.1.98" evidence="3"/>
<keyword evidence="3" id="KW-0670">Pyruvate</keyword>
<name>A0A0F0KZN5_9MICO</name>
<comment type="caution">
    <text evidence="3">The sequence shown here is derived from an EMBL/GenBank/DDBJ whole genome shotgun (WGS) entry which is preliminary data.</text>
</comment>
<keyword evidence="1" id="KW-1133">Transmembrane helix</keyword>
<dbReference type="OrthoDB" id="9803627at2"/>
<dbReference type="InterPro" id="IPR007345">
    <property type="entry name" value="Polysacch_pyruvyl_Trfase"/>
</dbReference>
<reference evidence="3 4" key="1">
    <citation type="submission" date="2015-02" db="EMBL/GenBank/DDBJ databases">
        <title>Draft genome sequences of ten Microbacterium spp. with emphasis on heavy metal contaminated environments.</title>
        <authorList>
            <person name="Corretto E."/>
        </authorList>
    </citation>
    <scope>NUCLEOTIDE SEQUENCE [LARGE SCALE GENOMIC DNA]</scope>
    <source>
        <strain evidence="3 4">DSM 23848</strain>
    </source>
</reference>
<sequence>MTGAGGYDSPLRRRLRQARRILQAAPVVGVRGVVVPAFWWDGHPNFGDALTPLLLPRYGIVPLHREPDRARLAGVGSIIQFLPERFDGAVWGSGSIDDAERRLPSAHVLAVRGPLTAERIGAEGVAYGDPGLLVGRHLKRPRSDGRVVLVAHGHHRRDEELLRLQAAAGVRAVNVHRPAPGVLRGIASADAVLTTSLHGLVTADAYGIPAVWTTREPALIGGDFKFRDYEAAVTPGRSRFVSFEDLRTPDDVVRRARAADAARVTALCDGLESALRRLPEVLGALPRYPAGALHR</sequence>
<evidence type="ECO:0000259" key="2">
    <source>
        <dbReference type="Pfam" id="PF04230"/>
    </source>
</evidence>
<feature type="transmembrane region" description="Helical" evidence="1">
    <location>
        <begin position="21"/>
        <end position="40"/>
    </location>
</feature>
<organism evidence="3 4">
    <name type="scientific">Microbacterium azadirachtae</name>
    <dbReference type="NCBI Taxonomy" id="582680"/>
    <lineage>
        <taxon>Bacteria</taxon>
        <taxon>Bacillati</taxon>
        <taxon>Actinomycetota</taxon>
        <taxon>Actinomycetes</taxon>
        <taxon>Micrococcales</taxon>
        <taxon>Microbacteriaceae</taxon>
        <taxon>Microbacterium</taxon>
    </lineage>
</organism>
<dbReference type="PATRIC" id="fig|582680.7.peg.1106"/>
<evidence type="ECO:0000313" key="4">
    <source>
        <dbReference type="Proteomes" id="UP000033448"/>
    </source>
</evidence>
<keyword evidence="4" id="KW-1185">Reference proteome</keyword>
<dbReference type="AlphaFoldDB" id="A0A0F0KZN5"/>
<dbReference type="EMBL" id="JYIT01000065">
    <property type="protein sequence ID" value="KJL26352.1"/>
    <property type="molecule type" value="Genomic_DNA"/>
</dbReference>
<gene>
    <name evidence="3" type="primary">pssM</name>
    <name evidence="3" type="ORF">RL72_01068</name>
</gene>
<dbReference type="RefSeq" id="WP_082072134.1">
    <property type="nucleotide sequence ID" value="NZ_JYIT01000065.1"/>
</dbReference>
<dbReference type="GO" id="GO:0016740">
    <property type="term" value="F:transferase activity"/>
    <property type="evidence" value="ECO:0007669"/>
    <property type="project" value="UniProtKB-KW"/>
</dbReference>
<keyword evidence="1" id="KW-0812">Transmembrane</keyword>
<feature type="domain" description="Polysaccharide pyruvyl transferase" evidence="2">
    <location>
        <begin position="90"/>
        <end position="214"/>
    </location>
</feature>
<keyword evidence="3" id="KW-0808">Transferase</keyword>
<dbReference type="Proteomes" id="UP000033448">
    <property type="component" value="Unassembled WGS sequence"/>
</dbReference>
<evidence type="ECO:0000256" key="1">
    <source>
        <dbReference type="SAM" id="Phobius"/>
    </source>
</evidence>
<keyword evidence="1" id="KW-0472">Membrane</keyword>
<protein>
    <submittedName>
        <fullName evidence="3">Exopolysaccharide glucosyl ketal-pyruvate-transferase</fullName>
        <ecNumber evidence="3">2.5.1.98</ecNumber>
    </submittedName>
</protein>
<dbReference type="Pfam" id="PF04230">
    <property type="entry name" value="PS_pyruv_trans"/>
    <property type="match status" value="1"/>
</dbReference>
<accession>A0A0F0KZN5</accession>
<proteinExistence type="predicted"/>
<evidence type="ECO:0000313" key="3">
    <source>
        <dbReference type="EMBL" id="KJL26352.1"/>
    </source>
</evidence>